<accession>A0A1F8FQC9</accession>
<comment type="caution">
    <text evidence="3">The sequence shown here is derived from an EMBL/GenBank/DDBJ whole genome shotgun (WGS) entry which is preliminary data.</text>
</comment>
<feature type="binding site" evidence="2">
    <location>
        <position position="209"/>
    </location>
    <ligand>
        <name>Zn(2+)</name>
        <dbReference type="ChEBI" id="CHEBI:29105"/>
        <label>1</label>
        <note>catalytic</note>
    </ligand>
</feature>
<dbReference type="SUPFAM" id="SSF51569">
    <property type="entry name" value="Aldolase"/>
    <property type="match status" value="1"/>
</dbReference>
<gene>
    <name evidence="3" type="ORF">A3J47_04140</name>
</gene>
<dbReference type="AlphaFoldDB" id="A0A1F8FQC9"/>
<dbReference type="GO" id="GO:0008270">
    <property type="term" value="F:zinc ion binding"/>
    <property type="evidence" value="ECO:0007669"/>
    <property type="project" value="InterPro"/>
</dbReference>
<evidence type="ECO:0000313" key="4">
    <source>
        <dbReference type="Proteomes" id="UP000176581"/>
    </source>
</evidence>
<dbReference type="PANTHER" id="PTHR30304:SF0">
    <property type="entry name" value="D-TAGATOSE-1,6-BISPHOSPHATE ALDOLASE SUBUNIT GATY-RELATED"/>
    <property type="match status" value="1"/>
</dbReference>
<dbReference type="EMBL" id="MGJV01000011">
    <property type="protein sequence ID" value="OGN15327.1"/>
    <property type="molecule type" value="Genomic_DNA"/>
</dbReference>
<dbReference type="Gene3D" id="3.20.20.70">
    <property type="entry name" value="Aldolase class I"/>
    <property type="match status" value="1"/>
</dbReference>
<evidence type="ECO:0008006" key="5">
    <source>
        <dbReference type="Google" id="ProtNLM"/>
    </source>
</evidence>
<dbReference type="GO" id="GO:0016832">
    <property type="term" value="F:aldehyde-lyase activity"/>
    <property type="evidence" value="ECO:0007669"/>
    <property type="project" value="InterPro"/>
</dbReference>
<feature type="binding site" evidence="2">
    <location>
        <position position="100"/>
    </location>
    <ligand>
        <name>Zn(2+)</name>
        <dbReference type="ChEBI" id="CHEBI:29105"/>
        <label>2</label>
    </ligand>
</feature>
<sequence>MNWYLEQARVGHYALGHFNFATADVLRGIVEASRDAGAPAVMVGTSEGEADFIGLKEAVALVRALCEECGFPVFLNADHFKSFDKCREAIDAGYDSVIADLSKKIFTDNIAETKKVVDYAKSSGKDVFVEGEIGYLRGSSEVQTKIEITPDDFTKPEEAKEFVEKTGVDQLAVVFGNIHGIVTEQDEKLDIKHFKKIVAAVPDVFYVLHGASGLSDDDVRAAVKAGITNVHFNTELRVAYTERLHKILHDKPRETTPYKYLAPAVEEIKKIVTQKIKVFIGK</sequence>
<evidence type="ECO:0000256" key="2">
    <source>
        <dbReference type="PIRSR" id="PIRSR001359-3"/>
    </source>
</evidence>
<comment type="cofactor">
    <cofactor evidence="2">
        <name>Zn(2+)</name>
        <dbReference type="ChEBI" id="CHEBI:29105"/>
    </cofactor>
    <text evidence="2">Binds 2 Zn(2+) ions per subunit. One is catalytic and the other provides a structural contribution.</text>
</comment>
<dbReference type="PANTHER" id="PTHR30304">
    <property type="entry name" value="D-TAGATOSE-1,6-BISPHOSPHATE ALDOLASE"/>
    <property type="match status" value="1"/>
</dbReference>
<dbReference type="GO" id="GO:0005975">
    <property type="term" value="P:carbohydrate metabolic process"/>
    <property type="evidence" value="ECO:0007669"/>
    <property type="project" value="InterPro"/>
</dbReference>
<keyword evidence="2" id="KW-0479">Metal-binding</keyword>
<feature type="binding site" evidence="2">
    <location>
        <position position="179"/>
    </location>
    <ligand>
        <name>Zn(2+)</name>
        <dbReference type="ChEBI" id="CHEBI:29105"/>
        <label>1</label>
        <note>catalytic</note>
    </ligand>
</feature>
<dbReference type="Proteomes" id="UP000176581">
    <property type="component" value="Unassembled WGS sequence"/>
</dbReference>
<dbReference type="Pfam" id="PF01116">
    <property type="entry name" value="F_bP_aldolase"/>
    <property type="match status" value="1"/>
</dbReference>
<name>A0A1F8FQC9_9BACT</name>
<evidence type="ECO:0000313" key="3">
    <source>
        <dbReference type="EMBL" id="OGN15327.1"/>
    </source>
</evidence>
<evidence type="ECO:0000256" key="1">
    <source>
        <dbReference type="PIRSR" id="PIRSR001359-1"/>
    </source>
</evidence>
<organism evidence="3 4">
    <name type="scientific">Candidatus Yanofskybacteria bacterium RIFCSPHIGHO2_02_FULL_43_22</name>
    <dbReference type="NCBI Taxonomy" id="1802681"/>
    <lineage>
        <taxon>Bacteria</taxon>
        <taxon>Candidatus Yanofskyibacteriota</taxon>
    </lineage>
</organism>
<feature type="active site" description="Proton donor" evidence="1">
    <location>
        <position position="78"/>
    </location>
</feature>
<dbReference type="InterPro" id="IPR000771">
    <property type="entry name" value="FBA_II"/>
</dbReference>
<reference evidence="3 4" key="1">
    <citation type="journal article" date="2016" name="Nat. Commun.">
        <title>Thousands of microbial genomes shed light on interconnected biogeochemical processes in an aquifer system.</title>
        <authorList>
            <person name="Anantharaman K."/>
            <person name="Brown C.T."/>
            <person name="Hug L.A."/>
            <person name="Sharon I."/>
            <person name="Castelle C.J."/>
            <person name="Probst A.J."/>
            <person name="Thomas B.C."/>
            <person name="Singh A."/>
            <person name="Wilkins M.J."/>
            <person name="Karaoz U."/>
            <person name="Brodie E.L."/>
            <person name="Williams K.H."/>
            <person name="Hubbard S.S."/>
            <person name="Banfield J.F."/>
        </authorList>
    </citation>
    <scope>NUCLEOTIDE SEQUENCE [LARGE SCALE GENOMIC DNA]</scope>
</reference>
<dbReference type="InterPro" id="IPR013785">
    <property type="entry name" value="Aldolase_TIM"/>
</dbReference>
<proteinExistence type="predicted"/>
<dbReference type="NCBIfam" id="TIGR00167">
    <property type="entry name" value="cbbA"/>
    <property type="match status" value="1"/>
</dbReference>
<feature type="binding site" evidence="2">
    <location>
        <position position="79"/>
    </location>
    <ligand>
        <name>Zn(2+)</name>
        <dbReference type="ChEBI" id="CHEBI:29105"/>
        <label>1</label>
        <note>catalytic</note>
    </ligand>
</feature>
<keyword evidence="2" id="KW-0862">Zinc</keyword>
<protein>
    <recommendedName>
        <fullName evidence="5">Tagatose-bisphosphate aldolase</fullName>
    </recommendedName>
</protein>
<dbReference type="PIRSF" id="PIRSF001359">
    <property type="entry name" value="F_bP_aldolase_II"/>
    <property type="match status" value="1"/>
</dbReference>
<feature type="binding site" evidence="2">
    <location>
        <position position="132"/>
    </location>
    <ligand>
        <name>Zn(2+)</name>
        <dbReference type="ChEBI" id="CHEBI:29105"/>
        <label>2</label>
    </ligand>
</feature>
<dbReference type="InterPro" id="IPR050246">
    <property type="entry name" value="Class_II_FBP_aldolase"/>
</dbReference>